<keyword evidence="8" id="KW-0378">Hydrolase</keyword>
<comment type="caution">
    <text evidence="14">The sequence shown here is derived from an EMBL/GenBank/DDBJ whole genome shotgun (WGS) entry which is preliminary data.</text>
</comment>
<feature type="transmembrane region" description="Helical" evidence="13">
    <location>
        <begin position="141"/>
        <end position="162"/>
    </location>
</feature>
<dbReference type="GO" id="GO:0046872">
    <property type="term" value="F:metal ion binding"/>
    <property type="evidence" value="ECO:0007669"/>
    <property type="project" value="UniProtKB-KW"/>
</dbReference>
<keyword evidence="9" id="KW-0862">Zinc</keyword>
<dbReference type="GO" id="GO:0005886">
    <property type="term" value="C:plasma membrane"/>
    <property type="evidence" value="ECO:0007669"/>
    <property type="project" value="UniProtKB-SubCell"/>
</dbReference>
<keyword evidence="7" id="KW-0479">Metal-binding</keyword>
<dbReference type="AlphaFoldDB" id="A0A2S7XTH6"/>
<evidence type="ECO:0000256" key="13">
    <source>
        <dbReference type="SAM" id="Phobius"/>
    </source>
</evidence>
<dbReference type="PANTHER" id="PTHR35864">
    <property type="entry name" value="ZINC METALLOPROTEASE MJ0611-RELATED"/>
    <property type="match status" value="1"/>
</dbReference>
<keyword evidence="11" id="KW-0482">Metalloprotease</keyword>
<comment type="subcellular location">
    <subcellularLocation>
        <location evidence="2">Cell membrane</location>
        <topology evidence="2">Multi-pass membrane protein</topology>
    </subcellularLocation>
</comment>
<evidence type="ECO:0000256" key="12">
    <source>
        <dbReference type="ARBA" id="ARBA00023136"/>
    </source>
</evidence>
<feature type="transmembrane region" description="Helical" evidence="13">
    <location>
        <begin position="100"/>
        <end position="121"/>
    </location>
</feature>
<keyword evidence="4" id="KW-1003">Cell membrane</keyword>
<evidence type="ECO:0000313" key="14">
    <source>
        <dbReference type="EMBL" id="PQJ97044.1"/>
    </source>
</evidence>
<dbReference type="RefSeq" id="WP_105072786.1">
    <property type="nucleotide sequence ID" value="NZ_PPGH01000018.1"/>
</dbReference>
<gene>
    <name evidence="14" type="ORF">CXB77_03385</name>
</gene>
<evidence type="ECO:0000256" key="5">
    <source>
        <dbReference type="ARBA" id="ARBA00022670"/>
    </source>
</evidence>
<keyword evidence="10 13" id="KW-1133">Transmembrane helix</keyword>
<dbReference type="Proteomes" id="UP000239936">
    <property type="component" value="Unassembled WGS sequence"/>
</dbReference>
<proteinExistence type="inferred from homology"/>
<dbReference type="EMBL" id="PPGH01000018">
    <property type="protein sequence ID" value="PQJ97044.1"/>
    <property type="molecule type" value="Genomic_DNA"/>
</dbReference>
<evidence type="ECO:0000256" key="8">
    <source>
        <dbReference type="ARBA" id="ARBA00022801"/>
    </source>
</evidence>
<comment type="similarity">
    <text evidence="3">Belongs to the peptidase M50B family.</text>
</comment>
<reference evidence="14 15" key="1">
    <citation type="submission" date="2018-01" db="EMBL/GenBank/DDBJ databases">
        <title>The complete genome sequence of Chromatium okenii LaCa, a purple sulfur bacterium with a turbulent life.</title>
        <authorList>
            <person name="Luedin S.M."/>
            <person name="Liechti N."/>
            <person name="Storelli N."/>
            <person name="Danza F."/>
            <person name="Wittwer M."/>
            <person name="Pothier J.F."/>
            <person name="Tonolla M.A."/>
        </authorList>
    </citation>
    <scope>NUCLEOTIDE SEQUENCE [LARGE SCALE GENOMIC DNA]</scope>
    <source>
        <strain evidence="14 15">LaCa</strain>
    </source>
</reference>
<dbReference type="InterPro" id="IPR044537">
    <property type="entry name" value="Rip2-like"/>
</dbReference>
<dbReference type="GO" id="GO:0006508">
    <property type="term" value="P:proteolysis"/>
    <property type="evidence" value="ECO:0007669"/>
    <property type="project" value="UniProtKB-KW"/>
</dbReference>
<feature type="transmembrane region" description="Helical" evidence="13">
    <location>
        <begin position="7"/>
        <end position="26"/>
    </location>
</feature>
<evidence type="ECO:0000256" key="9">
    <source>
        <dbReference type="ARBA" id="ARBA00022833"/>
    </source>
</evidence>
<comment type="cofactor">
    <cofactor evidence="1">
        <name>Zn(2+)</name>
        <dbReference type="ChEBI" id="CHEBI:29105"/>
    </cofactor>
</comment>
<accession>A0A2S7XTH6</accession>
<keyword evidence="5 14" id="KW-0645">Protease</keyword>
<evidence type="ECO:0000256" key="10">
    <source>
        <dbReference type="ARBA" id="ARBA00022989"/>
    </source>
</evidence>
<dbReference type="PANTHER" id="PTHR35864:SF1">
    <property type="entry name" value="ZINC METALLOPROTEASE YWHC-RELATED"/>
    <property type="match status" value="1"/>
</dbReference>
<dbReference type="OrthoDB" id="9800627at2"/>
<evidence type="ECO:0000256" key="11">
    <source>
        <dbReference type="ARBA" id="ARBA00023049"/>
    </source>
</evidence>
<keyword evidence="12 13" id="KW-0472">Membrane</keyword>
<keyword evidence="6 13" id="KW-0812">Transmembrane</keyword>
<evidence type="ECO:0000256" key="7">
    <source>
        <dbReference type="ARBA" id="ARBA00022723"/>
    </source>
</evidence>
<dbReference type="GO" id="GO:0008237">
    <property type="term" value="F:metallopeptidase activity"/>
    <property type="evidence" value="ECO:0007669"/>
    <property type="project" value="UniProtKB-KW"/>
</dbReference>
<feature type="transmembrane region" description="Helical" evidence="13">
    <location>
        <begin position="183"/>
        <end position="205"/>
    </location>
</feature>
<dbReference type="CDD" id="cd06158">
    <property type="entry name" value="S2P-M50_like_1"/>
    <property type="match status" value="1"/>
</dbReference>
<evidence type="ECO:0000313" key="15">
    <source>
        <dbReference type="Proteomes" id="UP000239936"/>
    </source>
</evidence>
<evidence type="ECO:0000256" key="1">
    <source>
        <dbReference type="ARBA" id="ARBA00001947"/>
    </source>
</evidence>
<evidence type="ECO:0000256" key="4">
    <source>
        <dbReference type="ARBA" id="ARBA00022475"/>
    </source>
</evidence>
<name>A0A2S7XTH6_9GAMM</name>
<feature type="transmembrane region" description="Helical" evidence="13">
    <location>
        <begin position="59"/>
        <end position="80"/>
    </location>
</feature>
<evidence type="ECO:0000256" key="6">
    <source>
        <dbReference type="ARBA" id="ARBA00022692"/>
    </source>
</evidence>
<evidence type="ECO:0000256" key="3">
    <source>
        <dbReference type="ARBA" id="ARBA00007931"/>
    </source>
</evidence>
<protein>
    <submittedName>
        <fullName evidence="14">Site-2 protease family protein</fullName>
    </submittedName>
</protein>
<dbReference type="InterPro" id="IPR052348">
    <property type="entry name" value="Metallopeptidase_M50B"/>
</dbReference>
<sequence length="227" mass="24275">MEFAQIINYLQFAAVLAIPVLLAITVHEAAHGWVANRLGDPTAQQLGRVTFNPIKHVDLVGTVVVPALTFVFLHGLLFGWAKPVPVTPHRLRQPRRDMALVALAGPAVNLLMALAWSLLIITAPMLALVSNGLATTLAHMSAAGVVVNLFLMALNLVPLLPLDGGRVMTGILPPRAAGWFYRAEPFGLIILLMLLMTGLLGSVLMPVVTGIVNLLPGAEIVNALFFH</sequence>
<organism evidence="14 15">
    <name type="scientific">Chromatium okenii</name>
    <dbReference type="NCBI Taxonomy" id="61644"/>
    <lineage>
        <taxon>Bacteria</taxon>
        <taxon>Pseudomonadati</taxon>
        <taxon>Pseudomonadota</taxon>
        <taxon>Gammaproteobacteria</taxon>
        <taxon>Chromatiales</taxon>
        <taxon>Chromatiaceae</taxon>
        <taxon>Chromatium</taxon>
    </lineage>
</organism>
<evidence type="ECO:0000256" key="2">
    <source>
        <dbReference type="ARBA" id="ARBA00004651"/>
    </source>
</evidence>
<keyword evidence="15" id="KW-1185">Reference proteome</keyword>